<dbReference type="InterPro" id="IPR008866">
    <property type="entry name" value="Phage_lambda_GpA-like"/>
</dbReference>
<feature type="region of interest" description="Disordered" evidence="1">
    <location>
        <begin position="723"/>
        <end position="803"/>
    </location>
</feature>
<accession>A0A255YQE1</accession>
<feature type="domain" description="Terminase large subunit GpA endonuclease" evidence="3">
    <location>
        <begin position="414"/>
        <end position="691"/>
    </location>
</feature>
<evidence type="ECO:0000259" key="2">
    <source>
        <dbReference type="Pfam" id="PF05876"/>
    </source>
</evidence>
<protein>
    <recommendedName>
        <fullName evidence="6">Terminase</fullName>
    </recommendedName>
</protein>
<dbReference type="Pfam" id="PF05876">
    <property type="entry name" value="GpA_ATPase"/>
    <property type="match status" value="1"/>
</dbReference>
<name>A0A255YQE1_9PROT</name>
<evidence type="ECO:0008006" key="6">
    <source>
        <dbReference type="Google" id="ProtNLM"/>
    </source>
</evidence>
<dbReference type="GO" id="GO:0016887">
    <property type="term" value="F:ATP hydrolysis activity"/>
    <property type="evidence" value="ECO:0007669"/>
    <property type="project" value="InterPro"/>
</dbReference>
<organism evidence="4 5">
    <name type="scientific">Niveispirillum lacus</name>
    <dbReference type="NCBI Taxonomy" id="1981099"/>
    <lineage>
        <taxon>Bacteria</taxon>
        <taxon>Pseudomonadati</taxon>
        <taxon>Pseudomonadota</taxon>
        <taxon>Alphaproteobacteria</taxon>
        <taxon>Rhodospirillales</taxon>
        <taxon>Azospirillaceae</taxon>
        <taxon>Niveispirillum</taxon>
    </lineage>
</organism>
<evidence type="ECO:0000259" key="3">
    <source>
        <dbReference type="Pfam" id="PF20454"/>
    </source>
</evidence>
<dbReference type="AlphaFoldDB" id="A0A255YQE1"/>
<feature type="compositionally biased region" description="Pro residues" evidence="1">
    <location>
        <begin position="776"/>
        <end position="787"/>
    </location>
</feature>
<reference evidence="4 5" key="1">
    <citation type="submission" date="2017-07" db="EMBL/GenBank/DDBJ databases">
        <title>Niveispirillum cyanobacteriorum sp. nov., isolated from cyanobacterial aggregates in a eutrophic lake.</title>
        <authorList>
            <person name="Cai H."/>
        </authorList>
    </citation>
    <scope>NUCLEOTIDE SEQUENCE [LARGE SCALE GENOMIC DNA]</scope>
    <source>
        <strain evidence="5">TH1-14</strain>
    </source>
</reference>
<dbReference type="GO" id="GO:0004519">
    <property type="term" value="F:endonuclease activity"/>
    <property type="evidence" value="ECO:0007669"/>
    <property type="project" value="InterPro"/>
</dbReference>
<evidence type="ECO:0000313" key="4">
    <source>
        <dbReference type="EMBL" id="OYQ31453.1"/>
    </source>
</evidence>
<dbReference type="InterPro" id="IPR046453">
    <property type="entry name" value="GpA_ATPase"/>
</dbReference>
<feature type="domain" description="Phage terminase large subunit GpA ATPase" evidence="2">
    <location>
        <begin position="121"/>
        <end position="365"/>
    </location>
</feature>
<dbReference type="Proteomes" id="UP000216998">
    <property type="component" value="Unassembled WGS sequence"/>
</dbReference>
<sequence>MWSRSCPRNTQRSGLACDPCRPAYRKRSLALTGKRFSVKCGKRSMSRWRPWATTLQSKGKPMTNIVTTRPMEAMMRTAPEARQALGQLLRIKSRGALLPPPRLTVDQWADEFRVLGPEGNAIPGKWRTSTQEVARGPMRAVTEPGVRTITIMSCTQIMKTSCLENTFGYFAHLDPCPILFVQPKEDAVQTFSKKKISPLIRHSPVLRDLVRDAADRDGKSTQAYKKFPGGDLLITAAGSPTNLAMISIRVVGLDEVDKYSTTPEGDPILLAEERMSSFVANSLSIRTCSPTTKEGSISKSYASSDQRRPYVRCPHCDHEQILRWSQVQWDKDEDGNHQPETARVYCEGCGAGWTDRERHHAIRTTIRWRQTRRFRCCGEDQDPQVTRMWDWDDEHLIGRALCRHCGKRAVSNRHAGYWASKLYSCTQTVSELVYKWITVQDDVEQLRFFINTQLAEEYEERGQKLDDGVLMSRRESYSGIIPDDSSLLVCSVDVQDNRLEALIVSYGIDECSSVIDHVVIPGDPGQGHVWLELDKLLKTPVSRWDGRAFHIQATTIDTGGHHAQRVYEFAAARAGRRVWAIKGASERNGQRSPVWPSKVSMSKSGKTFYIVGTNAAKDQIHARLKIESHGPGYIRFGQNLEKDFFEQLTAEKLVTVHERGEYRRYWKNPERKRNESWDLICYAYAALCGLKAYGLRLNTYVSQRAPSGSVTAAPAAGPGFASAPNSMLSSAHDVEKRDRHHSSPVVGSPDIGPAPRVAPAAGQPARPADHSAAGPAPSPQPPPPAPAPKAKRRSGPRFVMGMR</sequence>
<dbReference type="InterPro" id="IPR046454">
    <property type="entry name" value="GpA_endonuclease"/>
</dbReference>
<proteinExistence type="inferred from homology"/>
<dbReference type="Pfam" id="PF20454">
    <property type="entry name" value="GpA_nuclease"/>
    <property type="match status" value="1"/>
</dbReference>
<comment type="caution">
    <text evidence="4">The sequence shown here is derived from an EMBL/GenBank/DDBJ whole genome shotgun (WGS) entry which is preliminary data.</text>
</comment>
<dbReference type="GO" id="GO:0005524">
    <property type="term" value="F:ATP binding"/>
    <property type="evidence" value="ECO:0007669"/>
    <property type="project" value="InterPro"/>
</dbReference>
<gene>
    <name evidence="4" type="ORF">CHU95_20085</name>
</gene>
<evidence type="ECO:0000256" key="1">
    <source>
        <dbReference type="SAM" id="MobiDB-lite"/>
    </source>
</evidence>
<dbReference type="OrthoDB" id="5181253at2"/>
<dbReference type="EMBL" id="NOXU01000032">
    <property type="protein sequence ID" value="OYQ31453.1"/>
    <property type="molecule type" value="Genomic_DNA"/>
</dbReference>
<dbReference type="HAMAP" id="MF_04144">
    <property type="entry name" value="TERL_LAMBDA"/>
    <property type="match status" value="1"/>
</dbReference>
<keyword evidence="5" id="KW-1185">Reference proteome</keyword>
<evidence type="ECO:0000313" key="5">
    <source>
        <dbReference type="Proteomes" id="UP000216998"/>
    </source>
</evidence>